<dbReference type="Proteomes" id="UP000636709">
    <property type="component" value="Unassembled WGS sequence"/>
</dbReference>
<evidence type="ECO:0000313" key="1">
    <source>
        <dbReference type="EMBL" id="KAF8659501.1"/>
    </source>
</evidence>
<sequence>MYVDSWRNHGLITDAMKRLLEVTSVHDCIEHASPAGSSIAGRHRPLQQHLHGHVQPDVAIAVDGGEEPEAQGDPMTRAPQGTPPCITTALRCNGRAVHTNVTGINYIWTTCRNTAHGASPRPRCHISSCPTTYQHILHEKPAHSARGLAATIIRVAQTSGRPSGDSVGGRIDEVAAAVADSKGRGDAGAY</sequence>
<accession>A0A835AHX1</accession>
<name>A0A835AHX1_9POAL</name>
<proteinExistence type="predicted"/>
<keyword evidence="2" id="KW-1185">Reference proteome</keyword>
<protein>
    <submittedName>
        <fullName evidence="1">Uncharacterized protein</fullName>
    </submittedName>
</protein>
<dbReference type="AlphaFoldDB" id="A0A835AHX1"/>
<organism evidence="1 2">
    <name type="scientific">Digitaria exilis</name>
    <dbReference type="NCBI Taxonomy" id="1010633"/>
    <lineage>
        <taxon>Eukaryota</taxon>
        <taxon>Viridiplantae</taxon>
        <taxon>Streptophyta</taxon>
        <taxon>Embryophyta</taxon>
        <taxon>Tracheophyta</taxon>
        <taxon>Spermatophyta</taxon>
        <taxon>Magnoliopsida</taxon>
        <taxon>Liliopsida</taxon>
        <taxon>Poales</taxon>
        <taxon>Poaceae</taxon>
        <taxon>PACMAD clade</taxon>
        <taxon>Panicoideae</taxon>
        <taxon>Panicodae</taxon>
        <taxon>Paniceae</taxon>
        <taxon>Anthephorinae</taxon>
        <taxon>Digitaria</taxon>
    </lineage>
</organism>
<evidence type="ECO:0000313" key="2">
    <source>
        <dbReference type="Proteomes" id="UP000636709"/>
    </source>
</evidence>
<gene>
    <name evidence="1" type="ORF">HU200_058444</name>
</gene>
<reference evidence="1" key="1">
    <citation type="submission" date="2020-07" db="EMBL/GenBank/DDBJ databases">
        <title>Genome sequence and genetic diversity analysis of an under-domesticated orphan crop, white fonio (Digitaria exilis).</title>
        <authorList>
            <person name="Bennetzen J.L."/>
            <person name="Chen S."/>
            <person name="Ma X."/>
            <person name="Wang X."/>
            <person name="Yssel A.E.J."/>
            <person name="Chaluvadi S.R."/>
            <person name="Johnson M."/>
            <person name="Gangashetty P."/>
            <person name="Hamidou F."/>
            <person name="Sanogo M.D."/>
            <person name="Zwaenepoel A."/>
            <person name="Wallace J."/>
            <person name="Van De Peer Y."/>
            <person name="Van Deynze A."/>
        </authorList>
    </citation>
    <scope>NUCLEOTIDE SEQUENCE</scope>
    <source>
        <tissue evidence="1">Leaves</tissue>
    </source>
</reference>
<dbReference type="EMBL" id="JACEFO010002457">
    <property type="protein sequence ID" value="KAF8659501.1"/>
    <property type="molecule type" value="Genomic_DNA"/>
</dbReference>
<comment type="caution">
    <text evidence="1">The sequence shown here is derived from an EMBL/GenBank/DDBJ whole genome shotgun (WGS) entry which is preliminary data.</text>
</comment>